<comment type="caution">
    <text evidence="3">The sequence shown here is derived from an EMBL/GenBank/DDBJ whole genome shotgun (WGS) entry which is preliminary data.</text>
</comment>
<dbReference type="Proteomes" id="UP001183202">
    <property type="component" value="Unassembled WGS sequence"/>
</dbReference>
<dbReference type="Gene3D" id="3.30.750.24">
    <property type="entry name" value="STAS domain"/>
    <property type="match status" value="1"/>
</dbReference>
<dbReference type="CDD" id="cd07043">
    <property type="entry name" value="STAS_anti-anti-sigma_factors"/>
    <property type="match status" value="1"/>
</dbReference>
<evidence type="ECO:0000313" key="4">
    <source>
        <dbReference type="Proteomes" id="UP001183202"/>
    </source>
</evidence>
<dbReference type="SUPFAM" id="SSF52091">
    <property type="entry name" value="SpoIIaa-like"/>
    <property type="match status" value="1"/>
</dbReference>
<evidence type="ECO:0000313" key="3">
    <source>
        <dbReference type="EMBL" id="MDT0353115.1"/>
    </source>
</evidence>
<evidence type="ECO:0000256" key="1">
    <source>
        <dbReference type="SAM" id="MobiDB-lite"/>
    </source>
</evidence>
<accession>A0ABU2NGM8</accession>
<dbReference type="RefSeq" id="WP_311559628.1">
    <property type="nucleotide sequence ID" value="NZ_JAVREJ010000026.1"/>
</dbReference>
<reference evidence="4" key="1">
    <citation type="submission" date="2023-07" db="EMBL/GenBank/DDBJ databases">
        <title>30 novel species of actinomycetes from the DSMZ collection.</title>
        <authorList>
            <person name="Nouioui I."/>
        </authorList>
    </citation>
    <scope>NUCLEOTIDE SEQUENCE [LARGE SCALE GENOMIC DNA]</scope>
    <source>
        <strain evidence="4">DSM 45834</strain>
    </source>
</reference>
<feature type="compositionally biased region" description="Basic and acidic residues" evidence="1">
    <location>
        <begin position="1"/>
        <end position="11"/>
    </location>
</feature>
<dbReference type="InterPro" id="IPR036513">
    <property type="entry name" value="STAS_dom_sf"/>
</dbReference>
<feature type="domain" description="STAS" evidence="2">
    <location>
        <begin position="32"/>
        <end position="136"/>
    </location>
</feature>
<keyword evidence="4" id="KW-1185">Reference proteome</keyword>
<organism evidence="3 4">
    <name type="scientific">Pseudonocardia charpentierae</name>
    <dbReference type="NCBI Taxonomy" id="3075545"/>
    <lineage>
        <taxon>Bacteria</taxon>
        <taxon>Bacillati</taxon>
        <taxon>Actinomycetota</taxon>
        <taxon>Actinomycetes</taxon>
        <taxon>Pseudonocardiales</taxon>
        <taxon>Pseudonocardiaceae</taxon>
        <taxon>Pseudonocardia</taxon>
    </lineage>
</organism>
<sequence>MLAVRVDERRMRPAGGDGAASPRRDDEPATEVVVEVERCGDTVRITITGEVDLANAAVAEQQILAAITGEPAAVTLDLTGLRYIDSAGLWVLYRLGTHLKALQIAGELLIPGDGPVRRMVETAGVAAAIPVRTCRS</sequence>
<dbReference type="InterPro" id="IPR058548">
    <property type="entry name" value="MlaB-like_STAS"/>
</dbReference>
<gene>
    <name evidence="3" type="ORF">RM445_26740</name>
</gene>
<name>A0ABU2NGM8_9PSEU</name>
<evidence type="ECO:0000259" key="2">
    <source>
        <dbReference type="PROSITE" id="PS50801"/>
    </source>
</evidence>
<dbReference type="EMBL" id="JAVREJ010000026">
    <property type="protein sequence ID" value="MDT0353115.1"/>
    <property type="molecule type" value="Genomic_DNA"/>
</dbReference>
<dbReference type="InterPro" id="IPR002645">
    <property type="entry name" value="STAS_dom"/>
</dbReference>
<protein>
    <submittedName>
        <fullName evidence="3">STAS domain-containing protein</fullName>
    </submittedName>
</protein>
<dbReference type="Pfam" id="PF13466">
    <property type="entry name" value="STAS_2"/>
    <property type="match status" value="1"/>
</dbReference>
<proteinExistence type="predicted"/>
<dbReference type="PROSITE" id="PS50801">
    <property type="entry name" value="STAS"/>
    <property type="match status" value="1"/>
</dbReference>
<feature type="region of interest" description="Disordered" evidence="1">
    <location>
        <begin position="1"/>
        <end position="30"/>
    </location>
</feature>